<accession>A0A0A8J2Z1</accession>
<protein>
    <submittedName>
        <fullName evidence="2">Dopamine receptor 2</fullName>
    </submittedName>
</protein>
<feature type="region of interest" description="Disordered" evidence="1">
    <location>
        <begin position="127"/>
        <end position="231"/>
    </location>
</feature>
<gene>
    <name evidence="2" type="primary">dopr2</name>
</gene>
<keyword evidence="2" id="KW-0675">Receptor</keyword>
<feature type="non-terminal residue" evidence="2">
    <location>
        <position position="1"/>
    </location>
</feature>
<proteinExistence type="evidence at transcript level"/>
<reference evidence="2" key="1">
    <citation type="submission" date="2014-12" db="EMBL/GenBank/DDBJ databases">
        <title>Social dominance and reproductive differentiation mediated by the dopaminergic signaling in a queenless ant.</title>
        <authorList>
            <person name="Okada Y."/>
            <person name="Sasaki K."/>
            <person name="Miyazaki S."/>
            <person name="Shimoji H."/>
            <person name="Tsuji K."/>
            <person name="Miura T."/>
        </authorList>
    </citation>
    <scope>NUCLEOTIDE SEQUENCE</scope>
    <source>
        <strain evidence="2">Okinawa 2010-2014</strain>
    </source>
</reference>
<dbReference type="AlphaFoldDB" id="A0A0A8J2Z1"/>
<name>A0A0A8J2Z1_9HYME</name>
<evidence type="ECO:0000256" key="1">
    <source>
        <dbReference type="SAM" id="MobiDB-lite"/>
    </source>
</evidence>
<sequence length="231" mass="25549">VQRGLRGAGEPLALHDRLVRRMALVGRSLLHRVHPEPVRHQLGPLLGDHRPVHVPDADEPEARGHLDRDRVGLLERDLLPRDRLVAGGADRASARGQVPVHGEPRLPDLLVDNQLLPAALRHGVHVLPDLPRRSDTDQEPQARHQASDDGLGRARAHPEDTPGRRHQHRRPPSLPHHLEHARGAAGPRGALDCASQQRSHPGAVRADQQQATPRQEFLPVAQARQVRQGEE</sequence>
<dbReference type="EMBL" id="LC012538">
    <property type="protein sequence ID" value="BAQ00366.1"/>
    <property type="molecule type" value="mRNA"/>
</dbReference>
<feature type="non-terminal residue" evidence="2">
    <location>
        <position position="231"/>
    </location>
</feature>
<evidence type="ECO:0000313" key="2">
    <source>
        <dbReference type="EMBL" id="BAQ00366.1"/>
    </source>
</evidence>
<organism evidence="2">
    <name type="scientific">Diacamma sp. Okinawa 2010-2014</name>
    <dbReference type="NCBI Taxonomy" id="1581685"/>
    <lineage>
        <taxon>Eukaryota</taxon>
        <taxon>Metazoa</taxon>
        <taxon>Ecdysozoa</taxon>
        <taxon>Arthropoda</taxon>
        <taxon>Hexapoda</taxon>
        <taxon>Insecta</taxon>
        <taxon>Pterygota</taxon>
        <taxon>Neoptera</taxon>
        <taxon>Endopterygota</taxon>
        <taxon>Hymenoptera</taxon>
        <taxon>Apocrita</taxon>
        <taxon>Aculeata</taxon>
        <taxon>Formicoidea</taxon>
        <taxon>Formicidae</taxon>
        <taxon>Ponerinae</taxon>
        <taxon>Ponerini</taxon>
        <taxon>Diacamma</taxon>
    </lineage>
</organism>
<feature type="compositionally biased region" description="Basic and acidic residues" evidence="1">
    <location>
        <begin position="130"/>
        <end position="163"/>
    </location>
</feature>